<evidence type="ECO:0000313" key="1">
    <source>
        <dbReference type="EMBL" id="CDK27783.1"/>
    </source>
</evidence>
<dbReference type="Pfam" id="PF12739">
    <property type="entry name" value="TRAPPC-Trs85"/>
    <property type="match status" value="1"/>
</dbReference>
<dbReference type="GO" id="GO:1990072">
    <property type="term" value="C:TRAPPIII protein complex"/>
    <property type="evidence" value="ECO:0007669"/>
    <property type="project" value="TreeGrafter"/>
</dbReference>
<dbReference type="HOGENOM" id="CLU_015504_0_0_1"/>
<protein>
    <submittedName>
        <fullName evidence="1">Uncharacterized protein</fullName>
    </submittedName>
</protein>
<name>W6MNC6_9ASCO</name>
<dbReference type="GeneID" id="34521163"/>
<dbReference type="Proteomes" id="UP000019384">
    <property type="component" value="Unassembled WGS sequence"/>
</dbReference>
<sequence length="679" mass="76090">MEARSYDRGGLSIIEGMILKDIKGPSSLISKQIVISAFCPKIAVSCTEHSKVVAGAFGFSTVLELFRYFESSAVVTSKLDVRFVKPIHDVLEEQKNVEGQLRLHSILGSGAAHGNSFSGGDKSFGLPSELFNMRSLETLANDVIKDVDSELRELLASEQRDSEKVIDLQNSIYTKYFTKLVSSTAPSPYETFNHPILQLFVASADDDALSLKRLISDWKSLELPNWIDKDEILPLAIIIVNKNVADDLQRGLRLQETLKLDMGIKSSLLSVSVPGIGDDDVVEETATKLATVHKPIFDTVDEELNRVHFSRPTVEIPLKSKRSVETFLQEIIQNVMVPFMRRKIKLWTDEVVAPRKSLAGRLFGAGRKWGNAGSSSLFSMGDNKKGSPQPQTMSSYNETEGYYYAKSPDFLIRRLGDWSFMLRDYKDSYTTYELLKKDFLNDKAWCHLSSLQEFMLISLLIGASNRITPLDVAGSGNGITPKIIHDLINPMVDSIYYSYFSRSNLKTYTLRSVIVLAELFIALSQSTVSSSTVTEIYCGQAIRLLRKIVDGNIVDSTFKGKLMERIAYVYGCYYRAVVEASPPQKPTPDPENGDDQPIANVLKTHYKNTDHLGETRHRKSALWLLMACRQLDPIIKPVQVKVLLDEIDVQIAQGEGDPADHMWLYRENQLLSKLKTSVS</sequence>
<dbReference type="EMBL" id="HG793128">
    <property type="protein sequence ID" value="CDK27783.1"/>
    <property type="molecule type" value="Genomic_DNA"/>
</dbReference>
<dbReference type="AlphaFoldDB" id="W6MNC6"/>
<reference evidence="1" key="2">
    <citation type="submission" date="2014-02" db="EMBL/GenBank/DDBJ databases">
        <title>Complete DNA sequence of /Kuraishia capsulata/ illustrates novel genomic features among budding yeasts (/Saccharomycotina/).</title>
        <authorList>
            <person name="Morales L."/>
            <person name="Noel B."/>
            <person name="Porcel B."/>
            <person name="Marcet-Houben M."/>
            <person name="Hullo M-F."/>
            <person name="Sacerdot C."/>
            <person name="Tekaia F."/>
            <person name="Leh-Louis V."/>
            <person name="Despons L."/>
            <person name="Khanna V."/>
            <person name="Aury J-M."/>
            <person name="Barbe V."/>
            <person name="Couloux A."/>
            <person name="Labadie K."/>
            <person name="Pelletier E."/>
            <person name="Souciet J-L."/>
            <person name="Boekhout T."/>
            <person name="Gabaldon T."/>
            <person name="Wincker P."/>
            <person name="Dujon B."/>
        </authorList>
    </citation>
    <scope>NUCLEOTIDE SEQUENCE</scope>
    <source>
        <strain evidence="1">CBS 1993</strain>
    </source>
</reference>
<evidence type="ECO:0000313" key="2">
    <source>
        <dbReference type="Proteomes" id="UP000019384"/>
    </source>
</evidence>
<dbReference type="STRING" id="1382522.W6MNC6"/>
<dbReference type="RefSeq" id="XP_022459775.1">
    <property type="nucleotide sequence ID" value="XM_022602209.1"/>
</dbReference>
<dbReference type="OrthoDB" id="203724at2759"/>
<organism evidence="1 2">
    <name type="scientific">Kuraishia capsulata CBS 1993</name>
    <dbReference type="NCBI Taxonomy" id="1382522"/>
    <lineage>
        <taxon>Eukaryota</taxon>
        <taxon>Fungi</taxon>
        <taxon>Dikarya</taxon>
        <taxon>Ascomycota</taxon>
        <taxon>Saccharomycotina</taxon>
        <taxon>Pichiomycetes</taxon>
        <taxon>Pichiales</taxon>
        <taxon>Pichiaceae</taxon>
        <taxon>Kuraishia</taxon>
    </lineage>
</organism>
<reference evidence="1" key="1">
    <citation type="submission" date="2013-12" db="EMBL/GenBank/DDBJ databases">
        <authorList>
            <person name="Genoscope - CEA"/>
        </authorList>
    </citation>
    <scope>NUCLEOTIDE SEQUENCE</scope>
    <source>
        <strain evidence="1">CBS 1993</strain>
    </source>
</reference>
<keyword evidence="2" id="KW-1185">Reference proteome</keyword>
<dbReference type="PANTHER" id="PTHR12975">
    <property type="entry name" value="TRANSPORT PROTEIN TRAPP"/>
    <property type="match status" value="1"/>
</dbReference>
<gene>
    <name evidence="1" type="ORF">KUCA_T00003762001</name>
</gene>
<proteinExistence type="predicted"/>
<dbReference type="PANTHER" id="PTHR12975:SF6">
    <property type="entry name" value="TRAFFICKING PROTEIN PARTICLE COMPLEX SUBUNIT 8"/>
    <property type="match status" value="1"/>
</dbReference>
<accession>W6MNC6</accession>
<dbReference type="InterPro" id="IPR024420">
    <property type="entry name" value="TRAPP_III_complex_Trs85"/>
</dbReference>